<keyword evidence="5 6" id="KW-0472">Membrane</keyword>
<dbReference type="AlphaFoldDB" id="A0A975B5K1"/>
<dbReference type="EMBL" id="CP061799">
    <property type="protein sequence ID" value="QTA79205.1"/>
    <property type="molecule type" value="Genomic_DNA"/>
</dbReference>
<comment type="subcellular location">
    <subcellularLocation>
        <location evidence="1">Cell membrane</location>
        <topology evidence="1">Multi-pass membrane protein</topology>
    </subcellularLocation>
</comment>
<keyword evidence="3 6" id="KW-0812">Transmembrane</keyword>
<dbReference type="PANTHER" id="PTHR30250">
    <property type="entry name" value="PST FAMILY PREDICTED COLANIC ACID TRANSPORTER"/>
    <property type="match status" value="1"/>
</dbReference>
<evidence type="ECO:0000313" key="7">
    <source>
        <dbReference type="EMBL" id="QTA79205.1"/>
    </source>
</evidence>
<evidence type="ECO:0000256" key="6">
    <source>
        <dbReference type="SAM" id="Phobius"/>
    </source>
</evidence>
<feature type="transmembrane region" description="Helical" evidence="6">
    <location>
        <begin position="256"/>
        <end position="280"/>
    </location>
</feature>
<feature type="transmembrane region" description="Helical" evidence="6">
    <location>
        <begin position="14"/>
        <end position="35"/>
    </location>
</feature>
<evidence type="ECO:0000256" key="3">
    <source>
        <dbReference type="ARBA" id="ARBA00022692"/>
    </source>
</evidence>
<dbReference type="PANTHER" id="PTHR30250:SF11">
    <property type="entry name" value="O-ANTIGEN TRANSPORTER-RELATED"/>
    <property type="match status" value="1"/>
</dbReference>
<dbReference type="KEGG" id="dli:dnl_14590"/>
<evidence type="ECO:0000256" key="4">
    <source>
        <dbReference type="ARBA" id="ARBA00022989"/>
    </source>
</evidence>
<accession>A0A975B5K1</accession>
<dbReference type="GO" id="GO:0005886">
    <property type="term" value="C:plasma membrane"/>
    <property type="evidence" value="ECO:0007669"/>
    <property type="project" value="UniProtKB-SubCell"/>
</dbReference>
<organism evidence="7 8">
    <name type="scientific">Desulfonema limicola</name>
    <dbReference type="NCBI Taxonomy" id="45656"/>
    <lineage>
        <taxon>Bacteria</taxon>
        <taxon>Pseudomonadati</taxon>
        <taxon>Thermodesulfobacteriota</taxon>
        <taxon>Desulfobacteria</taxon>
        <taxon>Desulfobacterales</taxon>
        <taxon>Desulfococcaceae</taxon>
        <taxon>Desulfonema</taxon>
    </lineage>
</organism>
<keyword evidence="4 6" id="KW-1133">Transmembrane helix</keyword>
<keyword evidence="8" id="KW-1185">Reference proteome</keyword>
<gene>
    <name evidence="7" type="ORF">dnl_14590</name>
</gene>
<evidence type="ECO:0008006" key="9">
    <source>
        <dbReference type="Google" id="ProtNLM"/>
    </source>
</evidence>
<evidence type="ECO:0000256" key="1">
    <source>
        <dbReference type="ARBA" id="ARBA00004651"/>
    </source>
</evidence>
<feature type="transmembrane region" description="Helical" evidence="6">
    <location>
        <begin position="286"/>
        <end position="308"/>
    </location>
</feature>
<evidence type="ECO:0000313" key="8">
    <source>
        <dbReference type="Proteomes" id="UP000663720"/>
    </source>
</evidence>
<feature type="transmembrane region" description="Helical" evidence="6">
    <location>
        <begin position="47"/>
        <end position="66"/>
    </location>
</feature>
<evidence type="ECO:0000256" key="5">
    <source>
        <dbReference type="ARBA" id="ARBA00023136"/>
    </source>
</evidence>
<evidence type="ECO:0000256" key="2">
    <source>
        <dbReference type="ARBA" id="ARBA00022475"/>
    </source>
</evidence>
<proteinExistence type="predicted"/>
<dbReference type="Proteomes" id="UP000663720">
    <property type="component" value="Chromosome"/>
</dbReference>
<sequence>MALHTLATPHLSSLLQISVGLLFFSTINGAQIGALSGFEAFKTIAKLNLLAGIATFLFMIGGAYWAGVKGSVWALVASTAINWGISHLALKKEAKKANVPLIVKECLNEWKILFSFSLPLTCSHAISGTVAWGCNSILVRGSEGLANIAIISMANHWQSLLLFLPNAVGSLGLQIFSSFASKDDFYLLKRTIKVNVLFNFIVVSASGMIIILFSPIISASYGDSFRSGAGILIIACVTAAFLAVSHVFGQALVARGFVWLYFITRIMHGLTAFIITVFTVPFWGAYGLSIAFLAASIIIVLIQFLYVAMKIKSDLF</sequence>
<dbReference type="InterPro" id="IPR050833">
    <property type="entry name" value="Poly_Biosynth_Transport"/>
</dbReference>
<feature type="transmembrane region" description="Helical" evidence="6">
    <location>
        <begin position="196"/>
        <end position="217"/>
    </location>
</feature>
<protein>
    <recommendedName>
        <fullName evidence="9">Polysaccharide biosynthesis protein</fullName>
    </recommendedName>
</protein>
<reference evidence="7" key="1">
    <citation type="journal article" date="2021" name="Microb. Physiol.">
        <title>Proteogenomic Insights into the Physiology of Marine, Sulfate-Reducing, Filamentous Desulfonema limicola and Desulfonema magnum.</title>
        <authorList>
            <person name="Schnaars V."/>
            <person name="Wohlbrand L."/>
            <person name="Scheve S."/>
            <person name="Hinrichs C."/>
            <person name="Reinhardt R."/>
            <person name="Rabus R."/>
        </authorList>
    </citation>
    <scope>NUCLEOTIDE SEQUENCE</scope>
    <source>
        <strain evidence="7">5ac10</strain>
    </source>
</reference>
<feature type="transmembrane region" description="Helical" evidence="6">
    <location>
        <begin position="229"/>
        <end position="249"/>
    </location>
</feature>
<name>A0A975B5K1_9BACT</name>
<feature type="transmembrane region" description="Helical" evidence="6">
    <location>
        <begin position="72"/>
        <end position="90"/>
    </location>
</feature>
<keyword evidence="2" id="KW-1003">Cell membrane</keyword>